<proteinExistence type="predicted"/>
<sequence>MPNFDDFKLAIEAMTGGKNTVLFDDMEMPSVMVPFPKMKIAEIMSGGSQNIHPAFSVGGVEKDVLYISKFQNIVLNDRAYSLPMRDPKVYVTFDQALSFCRNKGKGWSLNPYSLWSAIALWCRKNGTMPRGNNFWGKDYTYQHEKGVPCAWESKEAESHPGEPVRCLTGSGPATWYHNWMPDGIADLNGNVWEWCAGMRVKNGEIQIIPYANSMLAETNMGDKSTEWKAIKKDGTLVEPGTADTLKWDWVSGKIQLTSGAVSYKTDQGNGCQYKDMTLNSSVSAAPEIAKALLLYPDEPGGDYGSDYHWVNTVGERLPLCGGGWGNGANAGVFGVYLGYPRSSSYSNVGFRSAFVDL</sequence>
<dbReference type="Gene3D" id="3.90.1580.10">
    <property type="entry name" value="paralog of FGE (formylglycine-generating enzyme)"/>
    <property type="match status" value="1"/>
</dbReference>
<accession>A0AAJ1AX84</accession>
<organism evidence="1 2">
    <name type="scientific">Mediterraneibacter gnavus</name>
    <name type="common">Ruminococcus gnavus</name>
    <dbReference type="NCBI Taxonomy" id="33038"/>
    <lineage>
        <taxon>Bacteria</taxon>
        <taxon>Bacillati</taxon>
        <taxon>Bacillota</taxon>
        <taxon>Clostridia</taxon>
        <taxon>Lachnospirales</taxon>
        <taxon>Lachnospiraceae</taxon>
        <taxon>Mediterraneibacter</taxon>
    </lineage>
</organism>
<dbReference type="RefSeq" id="WP_173878494.1">
    <property type="nucleotide sequence ID" value="NZ_JAAIMT010000003.1"/>
</dbReference>
<dbReference type="InterPro" id="IPR042095">
    <property type="entry name" value="SUMF_sf"/>
</dbReference>
<name>A0AAJ1AX84_MEDGN</name>
<dbReference type="InterPro" id="IPR016187">
    <property type="entry name" value="CTDL_fold"/>
</dbReference>
<reference evidence="1" key="1">
    <citation type="submission" date="2021-10" db="EMBL/GenBank/DDBJ databases">
        <title>Collection of gut derived symbiotic bacterial strains cultured from healthy donors.</title>
        <authorList>
            <person name="Lin H."/>
            <person name="Littmann E."/>
            <person name="Claire K."/>
            <person name="Pamer E."/>
        </authorList>
    </citation>
    <scope>NUCLEOTIDE SEQUENCE</scope>
    <source>
        <strain evidence="1">MSK.23.4</strain>
    </source>
</reference>
<evidence type="ECO:0000313" key="1">
    <source>
        <dbReference type="EMBL" id="MCB5492728.1"/>
    </source>
</evidence>
<dbReference type="SUPFAM" id="SSF56436">
    <property type="entry name" value="C-type lectin-like"/>
    <property type="match status" value="1"/>
</dbReference>
<dbReference type="AlphaFoldDB" id="A0AAJ1AX84"/>
<comment type="caution">
    <text evidence="1">The sequence shown here is derived from an EMBL/GenBank/DDBJ whole genome shotgun (WGS) entry which is preliminary data.</text>
</comment>
<gene>
    <name evidence="1" type="ORF">LIQ10_03085</name>
</gene>
<dbReference type="EMBL" id="JAJBNC010000004">
    <property type="protein sequence ID" value="MCB5492728.1"/>
    <property type="molecule type" value="Genomic_DNA"/>
</dbReference>
<dbReference type="Proteomes" id="UP001297422">
    <property type="component" value="Unassembled WGS sequence"/>
</dbReference>
<evidence type="ECO:0000313" key="2">
    <source>
        <dbReference type="Proteomes" id="UP001297422"/>
    </source>
</evidence>
<protein>
    <submittedName>
        <fullName evidence="1">Formylglycine-generating enzyme family protein</fullName>
    </submittedName>
</protein>